<feature type="chain" id="PRO_5016097995" evidence="1">
    <location>
        <begin position="51"/>
        <end position="229"/>
    </location>
</feature>
<dbReference type="Pfam" id="PF04264">
    <property type="entry name" value="YceI"/>
    <property type="match status" value="1"/>
</dbReference>
<evidence type="ECO:0000313" key="4">
    <source>
        <dbReference type="Proteomes" id="UP000249393"/>
    </source>
</evidence>
<feature type="signal peptide" evidence="1">
    <location>
        <begin position="1"/>
        <end position="50"/>
    </location>
</feature>
<evidence type="ECO:0000259" key="2">
    <source>
        <dbReference type="SMART" id="SM00867"/>
    </source>
</evidence>
<feature type="domain" description="Lipid/polyisoprenoid-binding YceI-like" evidence="2">
    <location>
        <begin position="63"/>
        <end position="226"/>
    </location>
</feature>
<name>A0A2W5V2X1_9CAUL</name>
<sequence length="229" mass="24406">MCLWHMAIWLRAAMALWAAPGRQEETIMTRTLRLVLCLAAALAVSTAAHAAPDRNPAAAPSGDYALDKRHAALVIRIDHQGGVSKSVFRFDRLDGVLKWNGQKPEQSSLSVTIDPKSIVSNVAGFADELAGDKFLKSAQFPTIGFVSRTITLDGPTSGKVAGDLTFLGVTKPVVLDVTFGGVGKARDGAKLGFSATGRFDRRDFGLTTLVGPVGAEVDVVIDIEFDQIK</sequence>
<accession>A0A2W5V2X1</accession>
<dbReference type="InterPro" id="IPR007372">
    <property type="entry name" value="Lipid/polyisoprenoid-bd_YceI"/>
</dbReference>
<dbReference type="PANTHER" id="PTHR34406">
    <property type="entry name" value="PROTEIN YCEI"/>
    <property type="match status" value="1"/>
</dbReference>
<organism evidence="3 4">
    <name type="scientific">Caulobacter segnis</name>
    <dbReference type="NCBI Taxonomy" id="88688"/>
    <lineage>
        <taxon>Bacteria</taxon>
        <taxon>Pseudomonadati</taxon>
        <taxon>Pseudomonadota</taxon>
        <taxon>Alphaproteobacteria</taxon>
        <taxon>Caulobacterales</taxon>
        <taxon>Caulobacteraceae</taxon>
        <taxon>Caulobacter</taxon>
    </lineage>
</organism>
<dbReference type="Gene3D" id="2.40.128.110">
    <property type="entry name" value="Lipid/polyisoprenoid-binding, YceI-like"/>
    <property type="match status" value="1"/>
</dbReference>
<comment type="caution">
    <text evidence="3">The sequence shown here is derived from an EMBL/GenBank/DDBJ whole genome shotgun (WGS) entry which is preliminary data.</text>
</comment>
<dbReference type="SUPFAM" id="SSF101874">
    <property type="entry name" value="YceI-like"/>
    <property type="match status" value="1"/>
</dbReference>
<dbReference type="SMART" id="SM00867">
    <property type="entry name" value="YceI"/>
    <property type="match status" value="1"/>
</dbReference>
<dbReference type="AlphaFoldDB" id="A0A2W5V2X1"/>
<proteinExistence type="predicted"/>
<dbReference type="EMBL" id="QFQZ01000038">
    <property type="protein sequence ID" value="PZR33662.1"/>
    <property type="molecule type" value="Genomic_DNA"/>
</dbReference>
<dbReference type="InterPro" id="IPR036761">
    <property type="entry name" value="TTHA0802/YceI-like_sf"/>
</dbReference>
<keyword evidence="1" id="KW-0732">Signal</keyword>
<dbReference type="PANTHER" id="PTHR34406:SF1">
    <property type="entry name" value="PROTEIN YCEI"/>
    <property type="match status" value="1"/>
</dbReference>
<evidence type="ECO:0000313" key="3">
    <source>
        <dbReference type="EMBL" id="PZR33662.1"/>
    </source>
</evidence>
<evidence type="ECO:0000256" key="1">
    <source>
        <dbReference type="SAM" id="SignalP"/>
    </source>
</evidence>
<dbReference type="Proteomes" id="UP000249393">
    <property type="component" value="Unassembled WGS sequence"/>
</dbReference>
<reference evidence="3 4" key="1">
    <citation type="submission" date="2017-08" db="EMBL/GenBank/DDBJ databases">
        <title>Infants hospitalized years apart are colonized by the same room-sourced microbial strains.</title>
        <authorList>
            <person name="Brooks B."/>
            <person name="Olm M.R."/>
            <person name="Firek B.A."/>
            <person name="Baker R."/>
            <person name="Thomas B.C."/>
            <person name="Morowitz M.J."/>
            <person name="Banfield J.F."/>
        </authorList>
    </citation>
    <scope>NUCLEOTIDE SEQUENCE [LARGE SCALE GENOMIC DNA]</scope>
    <source>
        <strain evidence="3">S2_003_000_R2_4</strain>
    </source>
</reference>
<protein>
    <submittedName>
        <fullName evidence="3">Polyisoprenoid-binding protein</fullName>
    </submittedName>
</protein>
<gene>
    <name evidence="3" type="ORF">DI526_12780</name>
</gene>